<feature type="compositionally biased region" description="Polar residues" evidence="1">
    <location>
        <begin position="64"/>
        <end position="89"/>
    </location>
</feature>
<dbReference type="AlphaFoldDB" id="A0A6A0ACD1"/>
<dbReference type="Proteomes" id="UP000485058">
    <property type="component" value="Unassembled WGS sequence"/>
</dbReference>
<feature type="region of interest" description="Disordered" evidence="1">
    <location>
        <begin position="148"/>
        <end position="173"/>
    </location>
</feature>
<feature type="region of interest" description="Disordered" evidence="1">
    <location>
        <begin position="31"/>
        <end position="99"/>
    </location>
</feature>
<gene>
    <name evidence="2" type="ORF">HaLaN_29256</name>
</gene>
<evidence type="ECO:0000313" key="2">
    <source>
        <dbReference type="EMBL" id="GFH30405.1"/>
    </source>
</evidence>
<reference evidence="2 3" key="1">
    <citation type="submission" date="2020-02" db="EMBL/GenBank/DDBJ databases">
        <title>Draft genome sequence of Haematococcus lacustris strain NIES-144.</title>
        <authorList>
            <person name="Morimoto D."/>
            <person name="Nakagawa S."/>
            <person name="Yoshida T."/>
            <person name="Sawayama S."/>
        </authorList>
    </citation>
    <scope>NUCLEOTIDE SEQUENCE [LARGE SCALE GENOMIC DNA]</scope>
    <source>
        <strain evidence="2 3">NIES-144</strain>
    </source>
</reference>
<sequence>MRLTHGVPDSRRYSMEDFIVSEQASLKFGSQLSMRSGSQANSCDQGGAKASSASSCDKARSGSNPAQGSAKASSGSNCDEQYTSASSGSPGRDSWAKLRPLNPQSRLPRRAFMMPVLDVQPSLGPRECRGCGAAAWQTARRRRHLVPAPAPGREQQQGAARLGGPSLRPHSGAGWPAPLPFTLHPGALWPGLVHMDDSVGAAAADDLCEQFARPAAGLVLDGGRGWACAHARGPGQHGVDACWRGPRLV</sequence>
<keyword evidence="3" id="KW-1185">Reference proteome</keyword>
<organism evidence="2 3">
    <name type="scientific">Haematococcus lacustris</name>
    <name type="common">Green alga</name>
    <name type="synonym">Haematococcus pluvialis</name>
    <dbReference type="NCBI Taxonomy" id="44745"/>
    <lineage>
        <taxon>Eukaryota</taxon>
        <taxon>Viridiplantae</taxon>
        <taxon>Chlorophyta</taxon>
        <taxon>core chlorophytes</taxon>
        <taxon>Chlorophyceae</taxon>
        <taxon>CS clade</taxon>
        <taxon>Chlamydomonadales</taxon>
        <taxon>Haematococcaceae</taxon>
        <taxon>Haematococcus</taxon>
    </lineage>
</organism>
<comment type="caution">
    <text evidence="2">The sequence shown here is derived from an EMBL/GenBank/DDBJ whole genome shotgun (WGS) entry which is preliminary data.</text>
</comment>
<proteinExistence type="predicted"/>
<feature type="compositionally biased region" description="Low complexity" evidence="1">
    <location>
        <begin position="46"/>
        <end position="56"/>
    </location>
</feature>
<evidence type="ECO:0000313" key="3">
    <source>
        <dbReference type="Proteomes" id="UP000485058"/>
    </source>
</evidence>
<name>A0A6A0ACD1_HAELA</name>
<dbReference type="EMBL" id="BLLF01004882">
    <property type="protein sequence ID" value="GFH30405.1"/>
    <property type="molecule type" value="Genomic_DNA"/>
</dbReference>
<accession>A0A6A0ACD1</accession>
<feature type="compositionally biased region" description="Polar residues" evidence="1">
    <location>
        <begin position="31"/>
        <end position="44"/>
    </location>
</feature>
<protein>
    <submittedName>
        <fullName evidence="2">Uncharacterized protein</fullName>
    </submittedName>
</protein>
<evidence type="ECO:0000256" key="1">
    <source>
        <dbReference type="SAM" id="MobiDB-lite"/>
    </source>
</evidence>